<proteinExistence type="predicted"/>
<dbReference type="Proteomes" id="UP000663193">
    <property type="component" value="Chromosome 9"/>
</dbReference>
<dbReference type="AlphaFoldDB" id="A0A7U2I4B2"/>
<feature type="chain" id="PRO_5030624582" evidence="1">
    <location>
        <begin position="24"/>
        <end position="148"/>
    </location>
</feature>
<reference evidence="3" key="1">
    <citation type="journal article" date="2021" name="BMC Genomics">
        <title>Chromosome-level genome assembly and manually-curated proteome of model necrotroph Parastagonospora nodorum Sn15 reveals a genome-wide trove of candidate effector homologs, and redundancy of virulence-related functions within an accessory chromosome.</title>
        <authorList>
            <person name="Bertazzoni S."/>
            <person name="Jones D.A.B."/>
            <person name="Phan H.T."/>
            <person name="Tan K.-C."/>
            <person name="Hane J.K."/>
        </authorList>
    </citation>
    <scope>NUCLEOTIDE SEQUENCE [LARGE SCALE GENOMIC DNA]</scope>
    <source>
        <strain evidence="3">SN15 / ATCC MYA-4574 / FGSC 10173)</strain>
    </source>
</reference>
<evidence type="ECO:0000313" key="2">
    <source>
        <dbReference type="EMBL" id="QRC98877.1"/>
    </source>
</evidence>
<name>A0A7U2I4B2_PHANO</name>
<keyword evidence="1" id="KW-0732">Signal</keyword>
<sequence length="148" mass="16983">GHSTTMLCQMILNFSLLFYTTSATDPSRHISIMGYLQQGYCCCLTGHDPSSWLMLYSSWLSQYCELWWSMALSWRHFASVSFPLCSILLHLPTSQCPLPSLLRLPPCSCFLSDDGRLFHILRASWSYGADGTKFLTSWMLFRYMPLAK</sequence>
<organism evidence="2 3">
    <name type="scientific">Phaeosphaeria nodorum (strain SN15 / ATCC MYA-4574 / FGSC 10173)</name>
    <name type="common">Glume blotch fungus</name>
    <name type="synonym">Parastagonospora nodorum</name>
    <dbReference type="NCBI Taxonomy" id="321614"/>
    <lineage>
        <taxon>Eukaryota</taxon>
        <taxon>Fungi</taxon>
        <taxon>Dikarya</taxon>
        <taxon>Ascomycota</taxon>
        <taxon>Pezizomycotina</taxon>
        <taxon>Dothideomycetes</taxon>
        <taxon>Pleosporomycetidae</taxon>
        <taxon>Pleosporales</taxon>
        <taxon>Pleosporineae</taxon>
        <taxon>Phaeosphaeriaceae</taxon>
        <taxon>Parastagonospora</taxon>
    </lineage>
</organism>
<protein>
    <submittedName>
        <fullName evidence="2">Uncharacterized protein</fullName>
    </submittedName>
</protein>
<gene>
    <name evidence="2" type="ORF">JI435_412700</name>
</gene>
<evidence type="ECO:0000313" key="3">
    <source>
        <dbReference type="Proteomes" id="UP000663193"/>
    </source>
</evidence>
<accession>A0A7U2I4B2</accession>
<dbReference type="EMBL" id="CP069031">
    <property type="protein sequence ID" value="QRC98877.1"/>
    <property type="molecule type" value="Genomic_DNA"/>
</dbReference>
<keyword evidence="3" id="KW-1185">Reference proteome</keyword>
<feature type="signal peptide" evidence="1">
    <location>
        <begin position="1"/>
        <end position="23"/>
    </location>
</feature>
<evidence type="ECO:0000256" key="1">
    <source>
        <dbReference type="SAM" id="SignalP"/>
    </source>
</evidence>
<dbReference type="VEuPathDB" id="FungiDB:JI435_412700"/>
<feature type="non-terminal residue" evidence="2">
    <location>
        <position position="1"/>
    </location>
</feature>